<keyword evidence="2" id="KW-1185">Reference proteome</keyword>
<dbReference type="EMBL" id="JAFEMO010000011">
    <property type="protein sequence ID" value="KAH7557062.1"/>
    <property type="molecule type" value="Genomic_DNA"/>
</dbReference>
<proteinExistence type="predicted"/>
<reference evidence="1 2" key="1">
    <citation type="submission" date="2021-02" db="EMBL/GenBank/DDBJ databases">
        <title>Plant Genome Project.</title>
        <authorList>
            <person name="Zhang R.-G."/>
        </authorList>
    </citation>
    <scope>NUCLEOTIDE SEQUENCE [LARGE SCALE GENOMIC DNA]</scope>
    <source>
        <tissue evidence="1">Leaves</tissue>
    </source>
</reference>
<name>A0ABQ8HEK3_9ROSI</name>
<comment type="caution">
    <text evidence="1">The sequence shown here is derived from an EMBL/GenBank/DDBJ whole genome shotgun (WGS) entry which is preliminary data.</text>
</comment>
<sequence>MPINTTLEDLTMRDLYMPQREGCHTMEFIGLKNVGEKLESRVSRFADIYLLDVTMTMPRGQAMSMEIGLDLYQ</sequence>
<accession>A0ABQ8HEK3</accession>
<evidence type="ECO:0000313" key="1">
    <source>
        <dbReference type="EMBL" id="KAH7557062.1"/>
    </source>
</evidence>
<evidence type="ECO:0000313" key="2">
    <source>
        <dbReference type="Proteomes" id="UP000827721"/>
    </source>
</evidence>
<gene>
    <name evidence="1" type="ORF">JRO89_XS11G0039700</name>
</gene>
<organism evidence="1 2">
    <name type="scientific">Xanthoceras sorbifolium</name>
    <dbReference type="NCBI Taxonomy" id="99658"/>
    <lineage>
        <taxon>Eukaryota</taxon>
        <taxon>Viridiplantae</taxon>
        <taxon>Streptophyta</taxon>
        <taxon>Embryophyta</taxon>
        <taxon>Tracheophyta</taxon>
        <taxon>Spermatophyta</taxon>
        <taxon>Magnoliopsida</taxon>
        <taxon>eudicotyledons</taxon>
        <taxon>Gunneridae</taxon>
        <taxon>Pentapetalae</taxon>
        <taxon>rosids</taxon>
        <taxon>malvids</taxon>
        <taxon>Sapindales</taxon>
        <taxon>Sapindaceae</taxon>
        <taxon>Xanthoceroideae</taxon>
        <taxon>Xanthoceras</taxon>
    </lineage>
</organism>
<dbReference type="Proteomes" id="UP000827721">
    <property type="component" value="Unassembled WGS sequence"/>
</dbReference>
<protein>
    <submittedName>
        <fullName evidence="1">Uncharacterized protein</fullName>
    </submittedName>
</protein>